<dbReference type="Gene3D" id="3.40.190.10">
    <property type="entry name" value="Periplasmic binding protein-like II"/>
    <property type="match status" value="1"/>
</dbReference>
<evidence type="ECO:0000256" key="3">
    <source>
        <dbReference type="SAM" id="SignalP"/>
    </source>
</evidence>
<evidence type="ECO:0000256" key="1">
    <source>
        <dbReference type="ARBA" id="ARBA00005695"/>
    </source>
</evidence>
<dbReference type="Gene3D" id="3.10.105.10">
    <property type="entry name" value="Dipeptide-binding Protein, Domain 3"/>
    <property type="match status" value="1"/>
</dbReference>
<comment type="similarity">
    <text evidence="1">Belongs to the bacterial solute-binding protein 5 family.</text>
</comment>
<dbReference type="Proteomes" id="UP000253628">
    <property type="component" value="Unassembled WGS sequence"/>
</dbReference>
<dbReference type="PANTHER" id="PTHR30290:SF38">
    <property type="entry name" value="D,D-DIPEPTIDE-BINDING PERIPLASMIC PROTEIN DDPA-RELATED"/>
    <property type="match status" value="1"/>
</dbReference>
<organism evidence="5 6">
    <name type="scientific">Eoetvoesiella caeni</name>
    <dbReference type="NCBI Taxonomy" id="645616"/>
    <lineage>
        <taxon>Bacteria</taxon>
        <taxon>Pseudomonadati</taxon>
        <taxon>Pseudomonadota</taxon>
        <taxon>Betaproteobacteria</taxon>
        <taxon>Burkholderiales</taxon>
        <taxon>Alcaligenaceae</taxon>
        <taxon>Eoetvoesiella</taxon>
    </lineage>
</organism>
<dbReference type="AlphaFoldDB" id="A0A366H8B0"/>
<feature type="signal peptide" evidence="3">
    <location>
        <begin position="1"/>
        <end position="23"/>
    </location>
</feature>
<evidence type="ECO:0000256" key="2">
    <source>
        <dbReference type="ARBA" id="ARBA00022729"/>
    </source>
</evidence>
<keyword evidence="6" id="KW-1185">Reference proteome</keyword>
<dbReference type="GO" id="GO:0030288">
    <property type="term" value="C:outer membrane-bounded periplasmic space"/>
    <property type="evidence" value="ECO:0007669"/>
    <property type="project" value="UniProtKB-ARBA"/>
</dbReference>
<evidence type="ECO:0000313" key="6">
    <source>
        <dbReference type="Proteomes" id="UP000253628"/>
    </source>
</evidence>
<dbReference type="OrthoDB" id="9801799at2"/>
<dbReference type="SUPFAM" id="SSF53850">
    <property type="entry name" value="Periplasmic binding protein-like II"/>
    <property type="match status" value="1"/>
</dbReference>
<dbReference type="InterPro" id="IPR039424">
    <property type="entry name" value="SBP_5"/>
</dbReference>
<dbReference type="GO" id="GO:1904680">
    <property type="term" value="F:peptide transmembrane transporter activity"/>
    <property type="evidence" value="ECO:0007669"/>
    <property type="project" value="TreeGrafter"/>
</dbReference>
<dbReference type="GO" id="GO:0043190">
    <property type="term" value="C:ATP-binding cassette (ABC) transporter complex"/>
    <property type="evidence" value="ECO:0007669"/>
    <property type="project" value="InterPro"/>
</dbReference>
<evidence type="ECO:0000259" key="4">
    <source>
        <dbReference type="Pfam" id="PF00496"/>
    </source>
</evidence>
<evidence type="ECO:0000313" key="5">
    <source>
        <dbReference type="EMBL" id="RBP38306.1"/>
    </source>
</evidence>
<dbReference type="EMBL" id="QNRQ01000007">
    <property type="protein sequence ID" value="RBP38306.1"/>
    <property type="molecule type" value="Genomic_DNA"/>
</dbReference>
<proteinExistence type="inferred from homology"/>
<sequence length="527" mass="58461">MFKKAIKPLIAGVMLAAASMSFAAPNNDKNVLRMVPQADLKVLDPIWTTAFVTRDHGYMIYDTLFGVDTKGDVHPQMVDTYTKSPDGMKWTFTLRDGLAWHDGQPVTTKDVIPSIKRWGQRDGLGQKMFAAIDKFEAVDDKTFTITFKQPFGMVLEALSKPASNPPFIMPERVAQTPADKQISDYTGSGPYIFKKDEFRPGEKVVYEKNTKYVPRSEAPSGTAGGKHVYVDRVEWVILKDGQTQANALINGEVDMLSWTPPEQYAALKANPNIQLLVPVPKGSYAMHLNHLIPPFNNPKISQAAIMSINQQALMRAQMVNKDLYNTCTSIYPCGSTYATDDTSYFTGKPQFEKSKALLKEAGYDGTPIVLMNPSDFTLLNKFPVVLAQLLRQGGFKVDLVSMDWPSLLARRAKKDPADKGGWNMFVTGWGASDTMNPLFFAPMTGNGEKGWFGWATDPKLEDLKGQFLATMDPAKRKELAQAIQTEVFNYGLYAPLGESTNFTAVRKGVVSGLVDSPVSVFWNIKKN</sequence>
<name>A0A366H8B0_9BURK</name>
<accession>A0A366H8B0</accession>
<reference evidence="5 6" key="1">
    <citation type="submission" date="2018-06" db="EMBL/GenBank/DDBJ databases">
        <title>Genomic Encyclopedia of Type Strains, Phase IV (KMG-IV): sequencing the most valuable type-strain genomes for metagenomic binning, comparative biology and taxonomic classification.</title>
        <authorList>
            <person name="Goeker M."/>
        </authorList>
    </citation>
    <scope>NUCLEOTIDE SEQUENCE [LARGE SCALE GENOMIC DNA]</scope>
    <source>
        <strain evidence="5 6">DSM 25520</strain>
    </source>
</reference>
<dbReference type="Pfam" id="PF00496">
    <property type="entry name" value="SBP_bac_5"/>
    <property type="match status" value="1"/>
</dbReference>
<feature type="domain" description="Solute-binding protein family 5" evidence="4">
    <location>
        <begin position="73"/>
        <end position="449"/>
    </location>
</feature>
<dbReference type="CDD" id="cd08502">
    <property type="entry name" value="PBP2_NikA_DppA_OppA_like_16"/>
    <property type="match status" value="1"/>
</dbReference>
<dbReference type="Gene3D" id="3.90.76.10">
    <property type="entry name" value="Dipeptide-binding Protein, Domain 1"/>
    <property type="match status" value="1"/>
</dbReference>
<protein>
    <submittedName>
        <fullName evidence="5">Peptide/nickel transport system substrate-binding protein</fullName>
    </submittedName>
</protein>
<dbReference type="PANTHER" id="PTHR30290">
    <property type="entry name" value="PERIPLASMIC BINDING COMPONENT OF ABC TRANSPORTER"/>
    <property type="match status" value="1"/>
</dbReference>
<keyword evidence="2 3" id="KW-0732">Signal</keyword>
<dbReference type="PIRSF" id="PIRSF002741">
    <property type="entry name" value="MppA"/>
    <property type="match status" value="1"/>
</dbReference>
<comment type="caution">
    <text evidence="5">The sequence shown here is derived from an EMBL/GenBank/DDBJ whole genome shotgun (WGS) entry which is preliminary data.</text>
</comment>
<dbReference type="GO" id="GO:0015833">
    <property type="term" value="P:peptide transport"/>
    <property type="evidence" value="ECO:0007669"/>
    <property type="project" value="TreeGrafter"/>
</dbReference>
<dbReference type="RefSeq" id="WP_113933869.1">
    <property type="nucleotide sequence ID" value="NZ_JACCEU010000008.1"/>
</dbReference>
<dbReference type="InterPro" id="IPR030678">
    <property type="entry name" value="Peptide/Ni-bd"/>
</dbReference>
<gene>
    <name evidence="5" type="ORF">DFR37_10770</name>
</gene>
<dbReference type="InterPro" id="IPR000914">
    <property type="entry name" value="SBP_5_dom"/>
</dbReference>
<feature type="chain" id="PRO_5016718838" evidence="3">
    <location>
        <begin position="24"/>
        <end position="527"/>
    </location>
</feature>